<keyword evidence="4 18" id="KW-0349">Heme</keyword>
<evidence type="ECO:0000256" key="2">
    <source>
        <dbReference type="ARBA" id="ARBA00010617"/>
    </source>
</evidence>
<dbReference type="GO" id="GO:0005506">
    <property type="term" value="F:iron ion binding"/>
    <property type="evidence" value="ECO:0007669"/>
    <property type="project" value="InterPro"/>
</dbReference>
<dbReference type="AlphaFoldDB" id="A0A1G4W7P5"/>
<comment type="pathway">
    <text evidence="13">Steroid metabolism; cholesterol degradation.</text>
</comment>
<keyword evidence="8 18" id="KW-0408">Iron</keyword>
<evidence type="ECO:0000313" key="19">
    <source>
        <dbReference type="EMBL" id="SCX17659.1"/>
    </source>
</evidence>
<dbReference type="GO" id="GO:0036199">
    <property type="term" value="F:cholest-4-en-3-one 26-monooxygenase activity"/>
    <property type="evidence" value="ECO:0007669"/>
    <property type="project" value="TreeGrafter"/>
</dbReference>
<evidence type="ECO:0000256" key="7">
    <source>
        <dbReference type="ARBA" id="ARBA00023002"/>
    </source>
</evidence>
<dbReference type="Gene3D" id="1.10.630.10">
    <property type="entry name" value="Cytochrome P450"/>
    <property type="match status" value="1"/>
</dbReference>
<dbReference type="SUPFAM" id="SSF48264">
    <property type="entry name" value="Cytochrome P450"/>
    <property type="match status" value="1"/>
</dbReference>
<dbReference type="PANTHER" id="PTHR46696:SF4">
    <property type="entry name" value="BIOTIN BIOSYNTHESIS CYTOCHROME P450"/>
    <property type="match status" value="1"/>
</dbReference>
<keyword evidence="3" id="KW-0153">Cholesterol metabolism</keyword>
<dbReference type="GO" id="GO:0008395">
    <property type="term" value="F:steroid hydroxylase activity"/>
    <property type="evidence" value="ECO:0007669"/>
    <property type="project" value="TreeGrafter"/>
</dbReference>
<dbReference type="GO" id="GO:0020037">
    <property type="term" value="F:heme binding"/>
    <property type="evidence" value="ECO:0007669"/>
    <property type="project" value="InterPro"/>
</dbReference>
<dbReference type="PANTHER" id="PTHR46696">
    <property type="entry name" value="P450, PUTATIVE (EUROFUNG)-RELATED"/>
    <property type="match status" value="1"/>
</dbReference>
<keyword evidence="10" id="KW-0443">Lipid metabolism</keyword>
<dbReference type="PRINTS" id="PR00359">
    <property type="entry name" value="BP450"/>
</dbReference>
<evidence type="ECO:0000256" key="11">
    <source>
        <dbReference type="ARBA" id="ARBA00023166"/>
    </source>
</evidence>
<comment type="cofactor">
    <cofactor evidence="1">
        <name>heme</name>
        <dbReference type="ChEBI" id="CHEBI:30413"/>
    </cofactor>
</comment>
<evidence type="ECO:0000256" key="12">
    <source>
        <dbReference type="ARBA" id="ARBA00023221"/>
    </source>
</evidence>
<dbReference type="InterPro" id="IPR017972">
    <property type="entry name" value="Cyt_P450_CS"/>
</dbReference>
<accession>A0A1G4W7P5</accession>
<evidence type="ECO:0000256" key="4">
    <source>
        <dbReference type="ARBA" id="ARBA00022617"/>
    </source>
</evidence>
<keyword evidence="9 18" id="KW-0503">Monooxygenase</keyword>
<evidence type="ECO:0000256" key="6">
    <source>
        <dbReference type="ARBA" id="ARBA00022963"/>
    </source>
</evidence>
<sequence length="404" mass="45460">MTTATSPKVEFDPFSEDFFANPYDIYRRMRQETPVYYSGRYDFYALSRHEDVAAAFKDYETFSSAYGVDLAQVRKGEVTEHGSIIAMDPPAHRRMRSLLNKVFTPRAIEARRELVTSSVERHLAAVDPRGFDFVQDFSARFPVDVMTIMQGVPEPDRQKVRVWIDDLLHRDPGQVDMSESGLKAGVDMAVYYYRLVKRRRGELGEDLLSTLIAAEIERDGGAMEPLTDLEITEFAMLLGGAGAETVTKLLGNAAVVFAQNPDQWQKLLDDRSKIPLAVEELLRLEAPAQYNVRRALRDVTLHGVTIPAGKPVFLLGGSANRDPRAWTDPDRFDIARDRTQAQNLGFGYGIHSCLGAALARMESGVALERMLDFMPHYEVDWSGCKRVNMQNVAGWSHVPVRVLP</sequence>
<dbReference type="InterPro" id="IPR036396">
    <property type="entry name" value="Cyt_P450_sf"/>
</dbReference>
<name>A0A1G4W7P5_9MYCO</name>
<evidence type="ECO:0000256" key="16">
    <source>
        <dbReference type="ARBA" id="ARBA00082981"/>
    </source>
</evidence>
<dbReference type="STRING" id="1502745.SAMN02799620_02526"/>
<evidence type="ECO:0000256" key="14">
    <source>
        <dbReference type="ARBA" id="ARBA00070775"/>
    </source>
</evidence>
<dbReference type="InterPro" id="IPR002397">
    <property type="entry name" value="Cyt_P450_B"/>
</dbReference>
<evidence type="ECO:0000256" key="1">
    <source>
        <dbReference type="ARBA" id="ARBA00001971"/>
    </source>
</evidence>
<dbReference type="FunFam" id="1.10.630.10:FF:000018">
    <property type="entry name" value="Cytochrome P450 monooxygenase"/>
    <property type="match status" value="1"/>
</dbReference>
<evidence type="ECO:0000256" key="3">
    <source>
        <dbReference type="ARBA" id="ARBA00022548"/>
    </source>
</evidence>
<dbReference type="Proteomes" id="UP000199707">
    <property type="component" value="Unassembled WGS sequence"/>
</dbReference>
<evidence type="ECO:0000313" key="20">
    <source>
        <dbReference type="Proteomes" id="UP000199707"/>
    </source>
</evidence>
<keyword evidence="7 18" id="KW-0560">Oxidoreductase</keyword>
<keyword evidence="11" id="KW-1207">Sterol metabolism</keyword>
<evidence type="ECO:0000256" key="17">
    <source>
        <dbReference type="ARBA" id="ARBA00083909"/>
    </source>
</evidence>
<dbReference type="GO" id="GO:0006707">
    <property type="term" value="P:cholesterol catabolic process"/>
    <property type="evidence" value="ECO:0007669"/>
    <property type="project" value="TreeGrafter"/>
</dbReference>
<keyword evidence="6" id="KW-0442">Lipid degradation</keyword>
<proteinExistence type="inferred from homology"/>
<gene>
    <name evidence="19" type="ORF">SAMN02799620_02526</name>
</gene>
<dbReference type="InterPro" id="IPR001128">
    <property type="entry name" value="Cyt_P450"/>
</dbReference>
<evidence type="ECO:0000256" key="8">
    <source>
        <dbReference type="ARBA" id="ARBA00023004"/>
    </source>
</evidence>
<evidence type="ECO:0000256" key="10">
    <source>
        <dbReference type="ARBA" id="ARBA00023098"/>
    </source>
</evidence>
<evidence type="ECO:0000256" key="9">
    <source>
        <dbReference type="ARBA" id="ARBA00023033"/>
    </source>
</evidence>
<keyword evidence="12" id="KW-0753">Steroid metabolism</keyword>
<dbReference type="Pfam" id="PF00067">
    <property type="entry name" value="p450"/>
    <property type="match status" value="1"/>
</dbReference>
<dbReference type="PROSITE" id="PS00086">
    <property type="entry name" value="CYTOCHROME_P450"/>
    <property type="match status" value="1"/>
</dbReference>
<organism evidence="19 20">
    <name type="scientific">Mycolicibacterium fluoranthenivorans</name>
    <dbReference type="NCBI Taxonomy" id="258505"/>
    <lineage>
        <taxon>Bacteria</taxon>
        <taxon>Bacillati</taxon>
        <taxon>Actinomycetota</taxon>
        <taxon>Actinomycetes</taxon>
        <taxon>Mycobacteriales</taxon>
        <taxon>Mycobacteriaceae</taxon>
        <taxon>Mycolicibacterium</taxon>
    </lineage>
</organism>
<evidence type="ECO:0000256" key="13">
    <source>
        <dbReference type="ARBA" id="ARBA00049645"/>
    </source>
</evidence>
<evidence type="ECO:0000256" key="5">
    <source>
        <dbReference type="ARBA" id="ARBA00022723"/>
    </source>
</evidence>
<reference evidence="20" key="1">
    <citation type="submission" date="2016-10" db="EMBL/GenBank/DDBJ databases">
        <authorList>
            <person name="Varghese N."/>
            <person name="Submissions S."/>
        </authorList>
    </citation>
    <scope>NUCLEOTIDE SEQUENCE [LARGE SCALE GENOMIC DNA]</scope>
    <source>
        <strain evidence="20">UNC267MFSha1.1M11</strain>
    </source>
</reference>
<evidence type="ECO:0000256" key="18">
    <source>
        <dbReference type="RuleBase" id="RU000461"/>
    </source>
</evidence>
<protein>
    <recommendedName>
        <fullName evidence="14">Steroid C26-monooxygenase</fullName>
    </recommendedName>
    <alternativeName>
        <fullName evidence="15">Cholest-4-en-3-one C26-monooxygenase</fullName>
    </alternativeName>
    <alternativeName>
        <fullName evidence="17">Cholesterol C26-monooxygenase</fullName>
    </alternativeName>
    <alternativeName>
        <fullName evidence="16">Steroid C27-monooxygenase</fullName>
    </alternativeName>
</protein>
<evidence type="ECO:0000256" key="15">
    <source>
        <dbReference type="ARBA" id="ARBA00079588"/>
    </source>
</evidence>
<comment type="similarity">
    <text evidence="2 18">Belongs to the cytochrome P450 family.</text>
</comment>
<keyword evidence="5 18" id="KW-0479">Metal-binding</keyword>
<dbReference type="EMBL" id="FMUB01000004">
    <property type="protein sequence ID" value="SCX17659.1"/>
    <property type="molecule type" value="Genomic_DNA"/>
</dbReference>
<dbReference type="RefSeq" id="WP_090357195.1">
    <property type="nucleotide sequence ID" value="NZ_FMUB01000004.1"/>
</dbReference>